<feature type="compositionally biased region" description="Polar residues" evidence="1">
    <location>
        <begin position="488"/>
        <end position="497"/>
    </location>
</feature>
<accession>A0A7S2W8A0</accession>
<proteinExistence type="predicted"/>
<dbReference type="GO" id="GO:0003713">
    <property type="term" value="F:transcription coactivator activity"/>
    <property type="evidence" value="ECO:0007669"/>
    <property type="project" value="InterPro"/>
</dbReference>
<gene>
    <name evidence="2" type="ORF">QSP1433_LOCUS3968</name>
</gene>
<dbReference type="GO" id="GO:0031490">
    <property type="term" value="F:chromatin DNA binding"/>
    <property type="evidence" value="ECO:0007669"/>
    <property type="project" value="InterPro"/>
</dbReference>
<feature type="compositionally biased region" description="Low complexity" evidence="1">
    <location>
        <begin position="443"/>
        <end position="466"/>
    </location>
</feature>
<name>A0A7S2W8A0_9STRA</name>
<sequence length="497" mass="57169">MHRSVGSKPRAGKRIVTPPGAVGLVAAGGVLVDGHGAAGSSDGKLGNGHKIRQPIAGAKEHDSDIESESEDGTADTGMEEELNCLNHFGIRKERMYALLRYLIGLANPQNDREVDFDISSGVGTGDSKLYRLQEVKTHIADDGTDIVELTFYKFDPTKKRKRDDSGDILAICYEDFIERCNMAAEFVKGGSFSSRTDRKRVGMHTLKPTTKTRSRKFDTAQFWKQLSDKFKPKHKGECLADRIARFSSTKPMLTQTNTLEEAFKSYRRRLEKNQRSADDTSLPRNFRTILKHERLMLAKAIQEYLADKGKVIEAFHDDQSLEQLKNLFKEAAPVLLRFVATISTSGRDYRNKKLTGARKIGVGALLLVCLMNNSSQQLIPTWPRLAAWIPVIQRLWWGKTGNLEQDHHQQQRQHQLEQQQQQQQQQQQLQQPIQHHHMHHQMQHQQMHQHQQMQHQQMHQHQQMQQRHIHEQMQQHHIQQQQQFHMQTSMHPANQSL</sequence>
<organism evidence="2">
    <name type="scientific">Mucochytrium quahogii</name>
    <dbReference type="NCBI Taxonomy" id="96639"/>
    <lineage>
        <taxon>Eukaryota</taxon>
        <taxon>Sar</taxon>
        <taxon>Stramenopiles</taxon>
        <taxon>Bigyra</taxon>
        <taxon>Labyrinthulomycetes</taxon>
        <taxon>Thraustochytrida</taxon>
        <taxon>Thraustochytriidae</taxon>
        <taxon>Mucochytrium</taxon>
    </lineage>
</organism>
<feature type="compositionally biased region" description="Low complexity" evidence="1">
    <location>
        <begin position="412"/>
        <end position="433"/>
    </location>
</feature>
<feature type="compositionally biased region" description="Acidic residues" evidence="1">
    <location>
        <begin position="65"/>
        <end position="76"/>
    </location>
</feature>
<dbReference type="EMBL" id="HBHK01006573">
    <property type="protein sequence ID" value="CAD9672520.1"/>
    <property type="molecule type" value="Transcribed_RNA"/>
</dbReference>
<dbReference type="AlphaFoldDB" id="A0A7S2W8A0"/>
<feature type="region of interest" description="Disordered" evidence="1">
    <location>
        <begin position="405"/>
        <end position="497"/>
    </location>
</feature>
<feature type="compositionally biased region" description="Low complexity" evidence="1">
    <location>
        <begin position="475"/>
        <end position="487"/>
    </location>
</feature>
<dbReference type="InterPro" id="IPR044661">
    <property type="entry name" value="MED15a/b/c-like"/>
</dbReference>
<dbReference type="PANTHER" id="PTHR33137:SF4">
    <property type="entry name" value="MEDIATOR OF RNA POLYMERASE II TRANSCRIPTION SUBUNIT 15A-RELATED"/>
    <property type="match status" value="1"/>
</dbReference>
<evidence type="ECO:0000313" key="2">
    <source>
        <dbReference type="EMBL" id="CAD9672520.1"/>
    </source>
</evidence>
<feature type="region of interest" description="Disordered" evidence="1">
    <location>
        <begin position="55"/>
        <end position="76"/>
    </location>
</feature>
<reference evidence="2" key="1">
    <citation type="submission" date="2021-01" db="EMBL/GenBank/DDBJ databases">
        <authorList>
            <person name="Corre E."/>
            <person name="Pelletier E."/>
            <person name="Niang G."/>
            <person name="Scheremetjew M."/>
            <person name="Finn R."/>
            <person name="Kale V."/>
            <person name="Holt S."/>
            <person name="Cochrane G."/>
            <person name="Meng A."/>
            <person name="Brown T."/>
            <person name="Cohen L."/>
        </authorList>
    </citation>
    <scope>NUCLEOTIDE SEQUENCE</scope>
    <source>
        <strain evidence="2">NY070348D</strain>
    </source>
</reference>
<dbReference type="PANTHER" id="PTHR33137">
    <property type="entry name" value="MEDIATOR OF RNA POLYMERASE II TRANSCRIPTION SUBUNIT 15A-RELATED"/>
    <property type="match status" value="1"/>
</dbReference>
<protein>
    <submittedName>
        <fullName evidence="2">Uncharacterized protein</fullName>
    </submittedName>
</protein>
<evidence type="ECO:0000256" key="1">
    <source>
        <dbReference type="SAM" id="MobiDB-lite"/>
    </source>
</evidence>